<dbReference type="GO" id="GO:2001059">
    <property type="term" value="P:D-tagatose 6-phosphate catabolic process"/>
    <property type="evidence" value="ECO:0007669"/>
    <property type="project" value="UniProtKB-UniPathway"/>
</dbReference>
<dbReference type="SUPFAM" id="SSF51569">
    <property type="entry name" value="Aldolase"/>
    <property type="match status" value="1"/>
</dbReference>
<dbReference type="PANTHER" id="PTHR32502:SF12">
    <property type="entry name" value="D-TAGATOSE-1,6-BISPHOSPHATE ALDOLASE SUBUNIT GATZ"/>
    <property type="match status" value="1"/>
</dbReference>
<dbReference type="GO" id="GO:0009401">
    <property type="term" value="P:phosphoenolpyruvate-dependent sugar phosphotransferase system"/>
    <property type="evidence" value="ECO:0007669"/>
    <property type="project" value="TreeGrafter"/>
</dbReference>
<name>A0A2Z2NQP8_9GAMM</name>
<dbReference type="Gene3D" id="1.10.400.20">
    <property type="entry name" value="putative tagatose 6-phosphate kinase domain like"/>
    <property type="match status" value="1"/>
</dbReference>
<dbReference type="Proteomes" id="UP000250079">
    <property type="component" value="Chromosome"/>
</dbReference>
<gene>
    <name evidence="2" type="primary">gatZ</name>
    <name evidence="2" type="ORF">IMCC3135_18215</name>
</gene>
<accession>A0A2Z2NQP8</accession>
<evidence type="ECO:0000256" key="1">
    <source>
        <dbReference type="ARBA" id="ARBA00005191"/>
    </source>
</evidence>
<dbReference type="UniPathway" id="UPA00704">
    <property type="reaction ID" value="UER00716"/>
</dbReference>
<dbReference type="InterPro" id="IPR050303">
    <property type="entry name" value="GatZ_KbaZ_carbometab"/>
</dbReference>
<dbReference type="Pfam" id="PF08013">
    <property type="entry name" value="GatZ_KbaZ-like"/>
    <property type="match status" value="1"/>
</dbReference>
<dbReference type="Gene3D" id="3.20.20.70">
    <property type="entry name" value="Aldolase class I"/>
    <property type="match status" value="1"/>
</dbReference>
<evidence type="ECO:0000313" key="2">
    <source>
        <dbReference type="EMBL" id="ASJ73722.1"/>
    </source>
</evidence>
<proteinExistence type="predicted"/>
<dbReference type="GO" id="GO:0005975">
    <property type="term" value="P:carbohydrate metabolic process"/>
    <property type="evidence" value="ECO:0007669"/>
    <property type="project" value="InterPro"/>
</dbReference>
<sequence>MQPLNTLLDLPAQHTAGHRTGITSICSAHPLVIEAALLEAADTSGTVLIEATCNQVNQDGGYTGMNPAGFRDFVLNIAASIGFPAKNILFGGDHLGPNPWRKLPAAEAMEKACVMTAAYAQAGFSKIHLDASMACADDPDPLPATTIAQRAARLAQAAETAASSAGHPMPAYIIGTEVPVPGGAAEELDVLIATTCDDTTETLNLHREAFHAAGLDEAFQRSIGLVVQPGVEFGHANVIHFDNEGAQDLASWRDAQERVVFEAHSTDYQTPQALHQLVSGGFAILKVGPALTFALREAYYALDQIAGELSTDYQAGALRASLEQLMIRKPEYWEDYYRGSETHKHLLRHFSYSDRIRYYWTDPDALKAVEQLFQTLEGVQIPETLVSQYLPQLYRSVALGTASSLGRDLVLANVRTAIAPYTAACQPDNKQALA</sequence>
<keyword evidence="3" id="KW-1185">Reference proteome</keyword>
<reference evidence="2 3" key="1">
    <citation type="submission" date="2016-12" db="EMBL/GenBank/DDBJ databases">
        <authorList>
            <person name="Song W.-J."/>
            <person name="Kurnit D.M."/>
        </authorList>
    </citation>
    <scope>NUCLEOTIDE SEQUENCE [LARGE SCALE GENOMIC DNA]</scope>
    <source>
        <strain evidence="2 3">IMCC3135</strain>
    </source>
</reference>
<dbReference type="EMBL" id="CP018632">
    <property type="protein sequence ID" value="ASJ73722.1"/>
    <property type="molecule type" value="Genomic_DNA"/>
</dbReference>
<dbReference type="InterPro" id="IPR013785">
    <property type="entry name" value="Aldolase_TIM"/>
</dbReference>
<protein>
    <submittedName>
        <fullName evidence="2">D-tagatose-1,6-bisphosphate aldolase subunit GatZ</fullName>
    </submittedName>
</protein>
<dbReference type="AlphaFoldDB" id="A0A2Z2NQP8"/>
<dbReference type="GO" id="GO:0005886">
    <property type="term" value="C:plasma membrane"/>
    <property type="evidence" value="ECO:0007669"/>
    <property type="project" value="TreeGrafter"/>
</dbReference>
<dbReference type="InterPro" id="IPR012062">
    <property type="entry name" value="GatZ/KbaZ-like"/>
</dbReference>
<comment type="pathway">
    <text evidence="1">Carbohydrate metabolism; D-tagatose 6-phosphate degradation; D-glyceraldehyde 3-phosphate and glycerone phosphate from D-tagatose 6-phosphate: step 2/2.</text>
</comment>
<evidence type="ECO:0000313" key="3">
    <source>
        <dbReference type="Proteomes" id="UP000250079"/>
    </source>
</evidence>
<dbReference type="NCBIfam" id="TIGR02810">
    <property type="entry name" value="agaZ_gatZ"/>
    <property type="match status" value="1"/>
</dbReference>
<dbReference type="PIRSF" id="PIRSF009264">
    <property type="entry name" value="TagBP_ald_AgaZ"/>
    <property type="match status" value="1"/>
</dbReference>
<dbReference type="KEGG" id="gai:IMCC3135_18215"/>
<organism evidence="2 3">
    <name type="scientific">Granulosicoccus antarcticus IMCC3135</name>
    <dbReference type="NCBI Taxonomy" id="1192854"/>
    <lineage>
        <taxon>Bacteria</taxon>
        <taxon>Pseudomonadati</taxon>
        <taxon>Pseudomonadota</taxon>
        <taxon>Gammaproteobacteria</taxon>
        <taxon>Chromatiales</taxon>
        <taxon>Granulosicoccaceae</taxon>
        <taxon>Granulosicoccus</taxon>
    </lineage>
</organism>
<dbReference type="PANTHER" id="PTHR32502">
    <property type="entry name" value="N-ACETYLGALACTOSAMINE PERMEASE II COMPONENT-RELATED"/>
    <property type="match status" value="1"/>
</dbReference>